<reference evidence="2" key="1">
    <citation type="journal article" date="2022" name="bioRxiv">
        <title>Sequencing and chromosome-scale assembly of the giantPleurodeles waltlgenome.</title>
        <authorList>
            <person name="Brown T."/>
            <person name="Elewa A."/>
            <person name="Iarovenko S."/>
            <person name="Subramanian E."/>
            <person name="Araus A.J."/>
            <person name="Petzold A."/>
            <person name="Susuki M."/>
            <person name="Suzuki K.-i.T."/>
            <person name="Hayashi T."/>
            <person name="Toyoda A."/>
            <person name="Oliveira C."/>
            <person name="Osipova E."/>
            <person name="Leigh N.D."/>
            <person name="Simon A."/>
            <person name="Yun M.H."/>
        </authorList>
    </citation>
    <scope>NUCLEOTIDE SEQUENCE</scope>
    <source>
        <strain evidence="2">20211129_DDA</strain>
        <tissue evidence="2">Liver</tissue>
    </source>
</reference>
<sequence length="138" mass="14537">MNPPMGPLGLTNKGPGCAVQKTWGRRQAGEHGVGAAAPHLQPQECLHSRLLLRQSKKEVAGPTATLASRVAHTSLAGKSPPASAAARRPPESGGSHSRHWQAVPAGELLENRSCPTEPHTVVAIGGTARPRPQRKFFL</sequence>
<comment type="caution">
    <text evidence="2">The sequence shown here is derived from an EMBL/GenBank/DDBJ whole genome shotgun (WGS) entry which is preliminary data.</text>
</comment>
<accession>A0AAV7PMX8</accession>
<protein>
    <submittedName>
        <fullName evidence="2">Uncharacterized protein</fullName>
    </submittedName>
</protein>
<dbReference type="Proteomes" id="UP001066276">
    <property type="component" value="Chromosome 7"/>
</dbReference>
<evidence type="ECO:0000313" key="2">
    <source>
        <dbReference type="EMBL" id="KAJ1128589.1"/>
    </source>
</evidence>
<evidence type="ECO:0000313" key="3">
    <source>
        <dbReference type="Proteomes" id="UP001066276"/>
    </source>
</evidence>
<dbReference type="AlphaFoldDB" id="A0AAV7PMX8"/>
<organism evidence="2 3">
    <name type="scientific">Pleurodeles waltl</name>
    <name type="common">Iberian ribbed newt</name>
    <dbReference type="NCBI Taxonomy" id="8319"/>
    <lineage>
        <taxon>Eukaryota</taxon>
        <taxon>Metazoa</taxon>
        <taxon>Chordata</taxon>
        <taxon>Craniata</taxon>
        <taxon>Vertebrata</taxon>
        <taxon>Euteleostomi</taxon>
        <taxon>Amphibia</taxon>
        <taxon>Batrachia</taxon>
        <taxon>Caudata</taxon>
        <taxon>Salamandroidea</taxon>
        <taxon>Salamandridae</taxon>
        <taxon>Pleurodelinae</taxon>
        <taxon>Pleurodeles</taxon>
    </lineage>
</organism>
<feature type="region of interest" description="Disordered" evidence="1">
    <location>
        <begin position="71"/>
        <end position="116"/>
    </location>
</feature>
<keyword evidence="3" id="KW-1185">Reference proteome</keyword>
<proteinExistence type="predicted"/>
<dbReference type="EMBL" id="JANPWB010000011">
    <property type="protein sequence ID" value="KAJ1128589.1"/>
    <property type="molecule type" value="Genomic_DNA"/>
</dbReference>
<gene>
    <name evidence="2" type="ORF">NDU88_006966</name>
</gene>
<name>A0AAV7PMX8_PLEWA</name>
<feature type="region of interest" description="Disordered" evidence="1">
    <location>
        <begin position="1"/>
        <end position="36"/>
    </location>
</feature>
<evidence type="ECO:0000256" key="1">
    <source>
        <dbReference type="SAM" id="MobiDB-lite"/>
    </source>
</evidence>